<dbReference type="AlphaFoldDB" id="A0AAV6KYX5"/>
<keyword evidence="3" id="KW-1185">Reference proteome</keyword>
<name>A0AAV6KYX5_9ERIC</name>
<gene>
    <name evidence="2" type="ORF">RHGRI_007970</name>
</gene>
<reference evidence="2" key="1">
    <citation type="submission" date="2020-08" db="EMBL/GenBank/DDBJ databases">
        <title>Plant Genome Project.</title>
        <authorList>
            <person name="Zhang R.-G."/>
        </authorList>
    </citation>
    <scope>NUCLEOTIDE SEQUENCE</scope>
    <source>
        <strain evidence="2">WSP0</strain>
        <tissue evidence="2">Leaf</tissue>
    </source>
</reference>
<proteinExistence type="predicted"/>
<evidence type="ECO:0000256" key="1">
    <source>
        <dbReference type="SAM" id="MobiDB-lite"/>
    </source>
</evidence>
<accession>A0AAV6KYX5</accession>
<evidence type="ECO:0000313" key="2">
    <source>
        <dbReference type="EMBL" id="KAG5557902.1"/>
    </source>
</evidence>
<comment type="caution">
    <text evidence="2">The sequence shown here is derived from an EMBL/GenBank/DDBJ whole genome shotgun (WGS) entry which is preliminary data.</text>
</comment>
<feature type="compositionally biased region" description="Basic and acidic residues" evidence="1">
    <location>
        <begin position="115"/>
        <end position="126"/>
    </location>
</feature>
<dbReference type="Proteomes" id="UP000823749">
    <property type="component" value="Chromosome 3"/>
</dbReference>
<protein>
    <submittedName>
        <fullName evidence="2">Uncharacterized protein</fullName>
    </submittedName>
</protein>
<dbReference type="EMBL" id="JACTNZ010000003">
    <property type="protein sequence ID" value="KAG5557902.1"/>
    <property type="molecule type" value="Genomic_DNA"/>
</dbReference>
<evidence type="ECO:0000313" key="3">
    <source>
        <dbReference type="Proteomes" id="UP000823749"/>
    </source>
</evidence>
<sequence length="158" mass="17762">MTNAFPFFPNGGFTEKNPKRHKSIKSFIAEATDGGEGDKTGMIIFRGMPCNVEKGTRLKQKEVALDDAIVEDTPPSKIVRKSSKAIRTQKNLSKRRTRFGSIGRGIKDKHPRSRKPQDENEGEIRETTYCASLNGIKTLIEELELSDDHKEIKKATPF</sequence>
<feature type="region of interest" description="Disordered" evidence="1">
    <location>
        <begin position="80"/>
        <end position="126"/>
    </location>
</feature>
<organism evidence="2 3">
    <name type="scientific">Rhododendron griersonianum</name>
    <dbReference type="NCBI Taxonomy" id="479676"/>
    <lineage>
        <taxon>Eukaryota</taxon>
        <taxon>Viridiplantae</taxon>
        <taxon>Streptophyta</taxon>
        <taxon>Embryophyta</taxon>
        <taxon>Tracheophyta</taxon>
        <taxon>Spermatophyta</taxon>
        <taxon>Magnoliopsida</taxon>
        <taxon>eudicotyledons</taxon>
        <taxon>Gunneridae</taxon>
        <taxon>Pentapetalae</taxon>
        <taxon>asterids</taxon>
        <taxon>Ericales</taxon>
        <taxon>Ericaceae</taxon>
        <taxon>Ericoideae</taxon>
        <taxon>Rhodoreae</taxon>
        <taxon>Rhododendron</taxon>
    </lineage>
</organism>